<accession>A0A0D8BM24</accession>
<feature type="region of interest" description="Disordered" evidence="1">
    <location>
        <begin position="198"/>
        <end position="222"/>
    </location>
</feature>
<dbReference type="RefSeq" id="WP_128423239.1">
    <property type="nucleotide sequence ID" value="NZ_JYFN01000002.1"/>
</dbReference>
<dbReference type="SUPFAM" id="SSF53474">
    <property type="entry name" value="alpha/beta-Hydrolases"/>
    <property type="match status" value="1"/>
</dbReference>
<dbReference type="CDD" id="cd00519">
    <property type="entry name" value="Lipase_3"/>
    <property type="match status" value="1"/>
</dbReference>
<dbReference type="InterPro" id="IPR029058">
    <property type="entry name" value="AB_hydrolase_fold"/>
</dbReference>
<protein>
    <submittedName>
        <fullName evidence="3">Lipase (Class 3)</fullName>
    </submittedName>
</protein>
<proteinExistence type="predicted"/>
<evidence type="ECO:0000313" key="4">
    <source>
        <dbReference type="Proteomes" id="UP000032545"/>
    </source>
</evidence>
<dbReference type="InterPro" id="IPR002921">
    <property type="entry name" value="Fungal_lipase-type"/>
</dbReference>
<dbReference type="PATRIC" id="fig|1502723.3.peg.348"/>
<evidence type="ECO:0000256" key="1">
    <source>
        <dbReference type="SAM" id="MobiDB-lite"/>
    </source>
</evidence>
<dbReference type="GO" id="GO:0006629">
    <property type="term" value="P:lipid metabolic process"/>
    <property type="evidence" value="ECO:0007669"/>
    <property type="project" value="InterPro"/>
</dbReference>
<evidence type="ECO:0000259" key="2">
    <source>
        <dbReference type="Pfam" id="PF01764"/>
    </source>
</evidence>
<sequence>MSNAQVLDLVDLRPYRPRLDEHFPVYRDLVDHLAAFDDTHLHPDDPTSHVLAACAGYAYAETASTLLDPDLPRGINAVSAAMTRLGLPGCRCRIIAEQVDAMLIRSTAFVVQSADARVVIVAYRGTEPSDLINWGTDLDVHSRERTRVRLAGTAVDDLHAGFHRNVRATAFEVLRTLRRAMAGRSIYDTDGDGDGDGDASLRAGAAGTTRAGGAGRRRGASARPPALYLTGHSLGGAMAVILGLRIMADPVYAELRRALRAVYTFGQPMIGGDGTAAAYAAVVDPAPIARFVYRQDPVPHLPPATVGRYRHIGREWRYGGGWTDTTGRPVGQMLSTLGFAGALAAFPLGQVRPLGRLFPYTISDHFPHYYIDALAAAGVCEFGDDELSAGPDGRRRPPR</sequence>
<dbReference type="AlphaFoldDB" id="A0A0D8BM24"/>
<organism evidence="3 4">
    <name type="scientific">Frankia torreyi</name>
    <dbReference type="NCBI Taxonomy" id="1856"/>
    <lineage>
        <taxon>Bacteria</taxon>
        <taxon>Bacillati</taxon>
        <taxon>Actinomycetota</taxon>
        <taxon>Actinomycetes</taxon>
        <taxon>Frankiales</taxon>
        <taxon>Frankiaceae</taxon>
        <taxon>Frankia</taxon>
    </lineage>
</organism>
<dbReference type="InterPro" id="IPR051218">
    <property type="entry name" value="Sec_MonoDiacylglyc_Lipase"/>
</dbReference>
<name>A0A0D8BM24_9ACTN</name>
<dbReference type="OrthoDB" id="5522031at2"/>
<reference evidence="3 4" key="2">
    <citation type="journal article" date="2016" name="Genome Announc.">
        <title>Permanent Draft Genome Sequences for Two Variants of Frankia sp. Strain CpI1, the First Frankia Strain Isolated from Root Nodules of Comptonia peregrina.</title>
        <authorList>
            <person name="Oshone R."/>
            <person name="Hurst S.G.IV."/>
            <person name="Abebe-Akele F."/>
            <person name="Simpson S."/>
            <person name="Morris K."/>
            <person name="Thomas W.K."/>
            <person name="Tisa L.S."/>
        </authorList>
    </citation>
    <scope>NUCLEOTIDE SEQUENCE [LARGE SCALE GENOMIC DNA]</scope>
    <source>
        <strain evidence="4">CpI1-S</strain>
    </source>
</reference>
<gene>
    <name evidence="3" type="ORF">FF36_00309</name>
</gene>
<keyword evidence="4" id="KW-1185">Reference proteome</keyword>
<comment type="caution">
    <text evidence="3">The sequence shown here is derived from an EMBL/GenBank/DDBJ whole genome shotgun (WGS) entry which is preliminary data.</text>
</comment>
<evidence type="ECO:0000313" key="3">
    <source>
        <dbReference type="EMBL" id="KJE25176.1"/>
    </source>
</evidence>
<reference evidence="4" key="1">
    <citation type="submission" date="2015-02" db="EMBL/GenBank/DDBJ databases">
        <title>Draft Genome of Frankia sp. CpI1-S.</title>
        <authorList>
            <person name="Oshone R.T."/>
            <person name="Ngom M."/>
            <person name="Ghodhbane-Gtari F."/>
            <person name="Gtari M."/>
            <person name="Morris K."/>
            <person name="Thomas K."/>
            <person name="Sen A."/>
            <person name="Tisa L.S."/>
        </authorList>
    </citation>
    <scope>NUCLEOTIDE SEQUENCE [LARGE SCALE GENOMIC DNA]</scope>
    <source>
        <strain evidence="4">CpI1-S</strain>
    </source>
</reference>
<dbReference type="PANTHER" id="PTHR45856:SF24">
    <property type="entry name" value="FUNGAL LIPASE-LIKE DOMAIN-CONTAINING PROTEIN"/>
    <property type="match status" value="1"/>
</dbReference>
<feature type="domain" description="Fungal lipase-type" evidence="2">
    <location>
        <begin position="226"/>
        <end position="304"/>
    </location>
</feature>
<dbReference type="EMBL" id="JYFN01000002">
    <property type="protein sequence ID" value="KJE25176.1"/>
    <property type="molecule type" value="Genomic_DNA"/>
</dbReference>
<dbReference type="PANTHER" id="PTHR45856">
    <property type="entry name" value="ALPHA/BETA-HYDROLASES SUPERFAMILY PROTEIN"/>
    <property type="match status" value="1"/>
</dbReference>
<feature type="compositionally biased region" description="Low complexity" evidence="1">
    <location>
        <begin position="198"/>
        <end position="211"/>
    </location>
</feature>
<dbReference type="Pfam" id="PF01764">
    <property type="entry name" value="Lipase_3"/>
    <property type="match status" value="1"/>
</dbReference>
<dbReference type="Proteomes" id="UP000032545">
    <property type="component" value="Unassembled WGS sequence"/>
</dbReference>
<dbReference type="Gene3D" id="3.40.50.1820">
    <property type="entry name" value="alpha/beta hydrolase"/>
    <property type="match status" value="1"/>
</dbReference>